<feature type="region of interest" description="Disordered" evidence="10">
    <location>
        <begin position="294"/>
        <end position="329"/>
    </location>
</feature>
<dbReference type="PANTHER" id="PTHR45718">
    <property type="entry name" value="TRANSCRIPTIONAL ACTIVATOR CUBITUS INTERRUPTUS"/>
    <property type="match status" value="1"/>
</dbReference>
<evidence type="ECO:0000256" key="9">
    <source>
        <dbReference type="PROSITE-ProRule" id="PRU00042"/>
    </source>
</evidence>
<keyword evidence="13" id="KW-1185">Reference proteome</keyword>
<feature type="compositionally biased region" description="Polar residues" evidence="10">
    <location>
        <begin position="127"/>
        <end position="153"/>
    </location>
</feature>
<comment type="similarity">
    <text evidence="2">Belongs to the GLI C2H2-type zinc-finger protein family.</text>
</comment>
<dbReference type="FunFam" id="3.30.160.60:FF:000125">
    <property type="entry name" value="Putative zinc finger protein 143"/>
    <property type="match status" value="1"/>
</dbReference>
<dbReference type="GeneID" id="89957129"/>
<dbReference type="GO" id="GO:0008270">
    <property type="term" value="F:zinc ion binding"/>
    <property type="evidence" value="ECO:0007669"/>
    <property type="project" value="UniProtKB-KW"/>
</dbReference>
<keyword evidence="5 9" id="KW-0863">Zinc-finger</keyword>
<organism evidence="12 13">
    <name type="scientific">Mucor velutinosus</name>
    <dbReference type="NCBI Taxonomy" id="708070"/>
    <lineage>
        <taxon>Eukaryota</taxon>
        <taxon>Fungi</taxon>
        <taxon>Fungi incertae sedis</taxon>
        <taxon>Mucoromycota</taxon>
        <taxon>Mucoromycotina</taxon>
        <taxon>Mucoromycetes</taxon>
        <taxon>Mucorales</taxon>
        <taxon>Mucorineae</taxon>
        <taxon>Mucoraceae</taxon>
        <taxon>Mucor</taxon>
    </lineage>
</organism>
<dbReference type="SMART" id="SM00355">
    <property type="entry name" value="ZnF_C2H2"/>
    <property type="match status" value="4"/>
</dbReference>
<dbReference type="GO" id="GO:0005634">
    <property type="term" value="C:nucleus"/>
    <property type="evidence" value="ECO:0007669"/>
    <property type="project" value="UniProtKB-SubCell"/>
</dbReference>
<evidence type="ECO:0000256" key="7">
    <source>
        <dbReference type="ARBA" id="ARBA00023125"/>
    </source>
</evidence>
<keyword evidence="4" id="KW-0677">Repeat</keyword>
<evidence type="ECO:0000256" key="3">
    <source>
        <dbReference type="ARBA" id="ARBA00022723"/>
    </source>
</evidence>
<dbReference type="PANTHER" id="PTHR45718:SF8">
    <property type="entry name" value="GLIS FAMILY ZINC FINGER 2"/>
    <property type="match status" value="1"/>
</dbReference>
<dbReference type="PROSITE" id="PS00028">
    <property type="entry name" value="ZINC_FINGER_C2H2_1"/>
    <property type="match status" value="2"/>
</dbReference>
<gene>
    <name evidence="12" type="ORF">ATC70_013443</name>
</gene>
<evidence type="ECO:0000256" key="2">
    <source>
        <dbReference type="ARBA" id="ARBA00010831"/>
    </source>
</evidence>
<dbReference type="AlphaFoldDB" id="A0AAN7DAN5"/>
<dbReference type="Proteomes" id="UP001304243">
    <property type="component" value="Unassembled WGS sequence"/>
</dbReference>
<proteinExistence type="inferred from homology"/>
<keyword evidence="3" id="KW-0479">Metal-binding</keyword>
<dbReference type="Gene3D" id="3.30.160.60">
    <property type="entry name" value="Classic Zinc Finger"/>
    <property type="match status" value="4"/>
</dbReference>
<keyword evidence="8" id="KW-0539">Nucleus</keyword>
<protein>
    <recommendedName>
        <fullName evidence="11">C2H2-type domain-containing protein</fullName>
    </recommendedName>
</protein>
<dbReference type="SUPFAM" id="SSF57667">
    <property type="entry name" value="beta-beta-alpha zinc fingers"/>
    <property type="match status" value="3"/>
</dbReference>
<keyword evidence="7" id="KW-0238">DNA-binding</keyword>
<dbReference type="EMBL" id="JASEJX010000024">
    <property type="protein sequence ID" value="KAK4512200.1"/>
    <property type="molecule type" value="Genomic_DNA"/>
</dbReference>
<evidence type="ECO:0000256" key="5">
    <source>
        <dbReference type="ARBA" id="ARBA00022771"/>
    </source>
</evidence>
<evidence type="ECO:0000256" key="8">
    <source>
        <dbReference type="ARBA" id="ARBA00023242"/>
    </source>
</evidence>
<dbReference type="InterPro" id="IPR043359">
    <property type="entry name" value="GLI-like"/>
</dbReference>
<dbReference type="RefSeq" id="XP_064678866.1">
    <property type="nucleotide sequence ID" value="XM_064832607.1"/>
</dbReference>
<reference evidence="12 13" key="1">
    <citation type="submission" date="2022-11" db="EMBL/GenBank/DDBJ databases">
        <title>Mucor velutinosus strain NIH1002 WGS.</title>
        <authorList>
            <person name="Subramanian P."/>
            <person name="Mullikin J.C."/>
            <person name="Segre J.A."/>
            <person name="Zelazny A.M."/>
        </authorList>
    </citation>
    <scope>NUCLEOTIDE SEQUENCE [LARGE SCALE GENOMIC DNA]</scope>
    <source>
        <strain evidence="12 13">NIH1002</strain>
    </source>
</reference>
<comment type="subcellular location">
    <subcellularLocation>
        <location evidence="1">Nucleus</location>
    </subcellularLocation>
</comment>
<evidence type="ECO:0000256" key="1">
    <source>
        <dbReference type="ARBA" id="ARBA00004123"/>
    </source>
</evidence>
<feature type="domain" description="C2H2-type" evidence="11">
    <location>
        <begin position="426"/>
        <end position="455"/>
    </location>
</feature>
<evidence type="ECO:0000256" key="4">
    <source>
        <dbReference type="ARBA" id="ARBA00022737"/>
    </source>
</evidence>
<dbReference type="PROSITE" id="PS50157">
    <property type="entry name" value="ZINC_FINGER_C2H2_2"/>
    <property type="match status" value="3"/>
</dbReference>
<dbReference type="InterPro" id="IPR056436">
    <property type="entry name" value="Znf-C2H2_ZIC1-5/GLI1-3-like"/>
</dbReference>
<dbReference type="GO" id="GO:0000978">
    <property type="term" value="F:RNA polymerase II cis-regulatory region sequence-specific DNA binding"/>
    <property type="evidence" value="ECO:0007669"/>
    <property type="project" value="TreeGrafter"/>
</dbReference>
<evidence type="ECO:0000256" key="10">
    <source>
        <dbReference type="SAM" id="MobiDB-lite"/>
    </source>
</evidence>
<feature type="domain" description="C2H2-type" evidence="11">
    <location>
        <begin position="396"/>
        <end position="425"/>
    </location>
</feature>
<comment type="caution">
    <text evidence="12">The sequence shown here is derived from an EMBL/GenBank/DDBJ whole genome shotgun (WGS) entry which is preliminary data.</text>
</comment>
<dbReference type="InterPro" id="IPR013087">
    <property type="entry name" value="Znf_C2H2_type"/>
</dbReference>
<keyword evidence="6" id="KW-0862">Zinc</keyword>
<dbReference type="InterPro" id="IPR036236">
    <property type="entry name" value="Znf_C2H2_sf"/>
</dbReference>
<feature type="domain" description="C2H2-type" evidence="11">
    <location>
        <begin position="368"/>
        <end position="395"/>
    </location>
</feature>
<sequence>MNPTENNDTLANPEHAMSNISAMNPFHVIPAEQHYHPMLNYREAVSNYENIVESDYIGPANNSVMIQHQQMTHGDGLSLSGASVCSSMDIRTPDIHPVYSNGNSIPAEMVGQAIATQSTFRDQVGSPTITNAPTQQWHQHQDTSMISTSTTDASIDPSMDLSYPPSIHSEENDESSSNSCISEIEEKMVLYCDSPYLLVETNEDGLSSSSMRKSPNNRRNTVSSFPCTDEWCDPTEKELRRQSMNSFLIKPRVKLEEQQEKEESNSLFCHLSREELIQRVVQLEREKQLNSKLTGSTAAAAAVASSDKEGPNSPPNAHHTAEGSDEDEVHPCRWSGCDTSATSLDQLIAHIKDVHIGSGKAAYFCEWKSCPRERKPFLKRHKMQNHMRTHTGERPFECHVEGCDKRFSRPDSLSTHVKTHSSIRPFACLFENCSKAYFHSRSLRKHTKSHEAAAAAAAAASNVATTTATATLASAHNTIVTNITEVDIKEEDVIVHRQHPYDRSLKPSRYYRQQTTSCGSEARQQQQTPPLRVMESANFAPMMINTALLQQQTQQQAYGNTTKMMEICEPAPQEQQIFAAGSAYNDDYNSHAVEQQLFQHHQRLQQQQLLGYQQQQLSYQPPQHSQAYVSYSNNQPLSVQLHVQQQSSYHGYNYTIY</sequence>
<name>A0AAN7DAN5_9FUNG</name>
<evidence type="ECO:0000256" key="6">
    <source>
        <dbReference type="ARBA" id="ARBA00022833"/>
    </source>
</evidence>
<dbReference type="Pfam" id="PF23561">
    <property type="entry name" value="zf-C2H2_15"/>
    <property type="match status" value="1"/>
</dbReference>
<accession>A0AAN7DAN5</accession>
<evidence type="ECO:0000313" key="13">
    <source>
        <dbReference type="Proteomes" id="UP001304243"/>
    </source>
</evidence>
<feature type="region of interest" description="Disordered" evidence="10">
    <location>
        <begin position="127"/>
        <end position="157"/>
    </location>
</feature>
<evidence type="ECO:0000259" key="11">
    <source>
        <dbReference type="PROSITE" id="PS50157"/>
    </source>
</evidence>
<evidence type="ECO:0000313" key="12">
    <source>
        <dbReference type="EMBL" id="KAK4512200.1"/>
    </source>
</evidence>
<dbReference type="GO" id="GO:0000981">
    <property type="term" value="F:DNA-binding transcription factor activity, RNA polymerase II-specific"/>
    <property type="evidence" value="ECO:0007669"/>
    <property type="project" value="TreeGrafter"/>
</dbReference>